<dbReference type="PANTHER" id="PTHR45703">
    <property type="entry name" value="DYNEIN HEAVY CHAIN"/>
    <property type="match status" value="1"/>
</dbReference>
<dbReference type="InterPro" id="IPR041466">
    <property type="entry name" value="Dynein_AAA5_ext"/>
</dbReference>
<evidence type="ECO:0000256" key="1">
    <source>
        <dbReference type="ARBA" id="ARBA00008887"/>
    </source>
</evidence>
<dbReference type="InterPro" id="IPR024317">
    <property type="entry name" value="Dynein_heavy_chain_D4_dom"/>
</dbReference>
<dbReference type="Pfam" id="PF17857">
    <property type="entry name" value="AAA_lid_1"/>
    <property type="match status" value="1"/>
</dbReference>
<organism evidence="6 7">
    <name type="scientific">Rotaria magnacalcarata</name>
    <dbReference type="NCBI Taxonomy" id="392030"/>
    <lineage>
        <taxon>Eukaryota</taxon>
        <taxon>Metazoa</taxon>
        <taxon>Spiralia</taxon>
        <taxon>Gnathifera</taxon>
        <taxon>Rotifera</taxon>
        <taxon>Eurotatoria</taxon>
        <taxon>Bdelloidea</taxon>
        <taxon>Philodinida</taxon>
        <taxon>Philodinidae</taxon>
        <taxon>Rotaria</taxon>
    </lineage>
</organism>
<evidence type="ECO:0000313" key="6">
    <source>
        <dbReference type="EMBL" id="CAF3978685.1"/>
    </source>
</evidence>
<dbReference type="Gene3D" id="3.40.50.300">
    <property type="entry name" value="P-loop containing nucleotide triphosphate hydrolases"/>
    <property type="match status" value="2"/>
</dbReference>
<sequence>MKRRPHAIDLDPKAVTNDELFGYMHRQTHEWKEGLFSTIMRDLANMTSDSPKWIVLDGDIDPMWIESLNTVMDDNKVLTLASNERIPLNETMRLLFEINHLKTATPATVSRAGILYVSTNDIGYSPVYVSWIEQRESNSERNQLLLLFDKYIPRCLELLKSGRVKTITPLVDVCHIHMLCNILDCLLTPQNLPADCPKEWWELYFVWATIWAIGGSLFQDHMIDYRAEFSKWFIHEFKSIKFPPHGTIFDYSIEPQSKRFEPWSKLVDEINFDPDLPVQSQLISTNETACLSFWLEALIKKGVSVMFIGSAGTDYTTSEMLQNSLEKPLEKKAGRTYGAPGNRQLIYFIDDFNMPERDQYFTVQAHTIVRQYLDYQHWYDRQKLTLKEIRNCQFVVAMNHNAGTFNIDARLQRHFSTFAVPLSNKSTLHTIYSKMVEAKFSNINKIDLKTQTSFLNQFITVIIQFHQRISSVFLPTAIKFHYFFNLRDLSNIVQGMLFASTQNILNPQDLIRLYLHEAERTYSDKFINQDDIELFNKILRESIRKSFEFVDDEIFLRPIIYSHFSGGIGDGQYTSVSSMNKLQHIVEDALVAYNETNSSMHLVLFEDALVHVARINRILESPRGNALLIGVGGSGKQSLARLAAFLSSLDVFQITMKPNYGINDFKVDLNNLYRRVALKSLACVFLISDAQIIDEHFLVHLNDYLSSAAVEKVHAACAIELAKAEPVLEAARLALENIEKGQLTELKSFASPPETVKFVMNMVVVLFKWVDENRIIPENQRTWTEAKNTIGPVEKFLQRLKNFQVAKVTPQVRAIIDKLNATLMKISKTDSIESLIQ</sequence>
<accession>A0A8S2MWJ4</accession>
<dbReference type="PANTHER" id="PTHR45703:SF8">
    <property type="entry name" value="DYNEINS HEAVY CHAIN"/>
    <property type="match status" value="1"/>
</dbReference>
<dbReference type="Gene3D" id="1.10.472.130">
    <property type="match status" value="1"/>
</dbReference>
<evidence type="ECO:0000259" key="2">
    <source>
        <dbReference type="Pfam" id="PF07728"/>
    </source>
</evidence>
<gene>
    <name evidence="6" type="ORF">GIL414_LOCUS10558</name>
</gene>
<feature type="domain" description="Dynein heavy chain 3 AAA+ lid" evidence="5">
    <location>
        <begin position="459"/>
        <end position="554"/>
    </location>
</feature>
<name>A0A8S2MWJ4_9BILA</name>
<evidence type="ECO:0000259" key="5">
    <source>
        <dbReference type="Pfam" id="PF17857"/>
    </source>
</evidence>
<evidence type="ECO:0000259" key="4">
    <source>
        <dbReference type="Pfam" id="PF17852"/>
    </source>
</evidence>
<feature type="domain" description="ATPase dynein-related AAA" evidence="2">
    <location>
        <begin position="13"/>
        <end position="111"/>
    </location>
</feature>
<dbReference type="AlphaFoldDB" id="A0A8S2MWJ4"/>
<dbReference type="Pfam" id="PF12775">
    <property type="entry name" value="AAA_7"/>
    <property type="match status" value="1"/>
</dbReference>
<dbReference type="Pfam" id="PF07728">
    <property type="entry name" value="AAA_5"/>
    <property type="match status" value="1"/>
</dbReference>
<feature type="domain" description="Dynein heavy chain AAA module D4" evidence="3">
    <location>
        <begin position="600"/>
        <end position="714"/>
    </location>
</feature>
<dbReference type="FunFam" id="1.20.920.30:FF:000003">
    <property type="entry name" value="Dynein axonemal heavy chain 17"/>
    <property type="match status" value="1"/>
</dbReference>
<comment type="similarity">
    <text evidence="1">Belongs to the dynein heavy chain family.</text>
</comment>
<dbReference type="Gene3D" id="1.20.920.30">
    <property type="match status" value="1"/>
</dbReference>
<evidence type="ECO:0000259" key="3">
    <source>
        <dbReference type="Pfam" id="PF12780"/>
    </source>
</evidence>
<dbReference type="InterPro" id="IPR041589">
    <property type="entry name" value="DNAH3_AAA_lid_1"/>
</dbReference>
<evidence type="ECO:0000313" key="7">
    <source>
        <dbReference type="Proteomes" id="UP000681720"/>
    </source>
</evidence>
<dbReference type="GO" id="GO:0016887">
    <property type="term" value="F:ATP hydrolysis activity"/>
    <property type="evidence" value="ECO:0007669"/>
    <property type="project" value="InterPro"/>
</dbReference>
<dbReference type="InterPro" id="IPR027417">
    <property type="entry name" value="P-loop_NTPase"/>
</dbReference>
<dbReference type="Pfam" id="PF17852">
    <property type="entry name" value="Dynein_AAA_lid"/>
    <property type="match status" value="1"/>
</dbReference>
<dbReference type="GO" id="GO:0045505">
    <property type="term" value="F:dynein intermediate chain binding"/>
    <property type="evidence" value="ECO:0007669"/>
    <property type="project" value="InterPro"/>
</dbReference>
<dbReference type="InterPro" id="IPR026983">
    <property type="entry name" value="DHC"/>
</dbReference>
<evidence type="ECO:0008006" key="8">
    <source>
        <dbReference type="Google" id="ProtNLM"/>
    </source>
</evidence>
<dbReference type="GO" id="GO:0051959">
    <property type="term" value="F:dynein light intermediate chain binding"/>
    <property type="evidence" value="ECO:0007669"/>
    <property type="project" value="InterPro"/>
</dbReference>
<dbReference type="GO" id="GO:0007018">
    <property type="term" value="P:microtubule-based movement"/>
    <property type="evidence" value="ECO:0007669"/>
    <property type="project" value="InterPro"/>
</dbReference>
<reference evidence="6" key="1">
    <citation type="submission" date="2021-02" db="EMBL/GenBank/DDBJ databases">
        <authorList>
            <person name="Nowell W R."/>
        </authorList>
    </citation>
    <scope>NUCLEOTIDE SEQUENCE</scope>
</reference>
<dbReference type="Pfam" id="PF12780">
    <property type="entry name" value="AAA_8"/>
    <property type="match status" value="1"/>
</dbReference>
<dbReference type="GO" id="GO:0005524">
    <property type="term" value="F:ATP binding"/>
    <property type="evidence" value="ECO:0007669"/>
    <property type="project" value="InterPro"/>
</dbReference>
<dbReference type="InterPro" id="IPR011704">
    <property type="entry name" value="ATPase_dyneun-rel_AAA"/>
</dbReference>
<dbReference type="Proteomes" id="UP000681720">
    <property type="component" value="Unassembled WGS sequence"/>
</dbReference>
<protein>
    <recommendedName>
        <fullName evidence="8">Dynein heavy chain</fullName>
    </recommendedName>
</protein>
<proteinExistence type="inferred from homology"/>
<dbReference type="SUPFAM" id="SSF52540">
    <property type="entry name" value="P-loop containing nucleoside triphosphate hydrolases"/>
    <property type="match status" value="2"/>
</dbReference>
<dbReference type="EMBL" id="CAJOBJ010003801">
    <property type="protein sequence ID" value="CAF3978685.1"/>
    <property type="molecule type" value="Genomic_DNA"/>
</dbReference>
<feature type="domain" description="Dynein heavy chain AAA 5 extension" evidence="4">
    <location>
        <begin position="146"/>
        <end position="264"/>
    </location>
</feature>
<feature type="non-terminal residue" evidence="6">
    <location>
        <position position="1"/>
    </location>
</feature>
<comment type="caution">
    <text evidence="6">The sequence shown here is derived from an EMBL/GenBank/DDBJ whole genome shotgun (WGS) entry which is preliminary data.</text>
</comment>
<dbReference type="GO" id="GO:0030286">
    <property type="term" value="C:dynein complex"/>
    <property type="evidence" value="ECO:0007669"/>
    <property type="project" value="InterPro"/>
</dbReference>